<dbReference type="GO" id="GO:0000977">
    <property type="term" value="F:RNA polymerase II transcription regulatory region sequence-specific DNA binding"/>
    <property type="evidence" value="ECO:0007669"/>
    <property type="project" value="TreeGrafter"/>
</dbReference>
<dbReference type="Gene3D" id="2.10.110.10">
    <property type="entry name" value="Cysteine Rich Protein"/>
    <property type="match status" value="1"/>
</dbReference>
<evidence type="ECO:0000256" key="4">
    <source>
        <dbReference type="ARBA" id="ARBA00022833"/>
    </source>
</evidence>
<dbReference type="InterPro" id="IPR001781">
    <property type="entry name" value="Znf_LIM"/>
</dbReference>
<comment type="caution">
    <text evidence="12">The sequence shown here is derived from an EMBL/GenBank/DDBJ whole genome shotgun (WGS) entry which is preliminary data.</text>
</comment>
<keyword evidence="5 9" id="KW-0440">LIM domain</keyword>
<dbReference type="PROSITE" id="PS50023">
    <property type="entry name" value="LIM_DOMAIN_2"/>
    <property type="match status" value="1"/>
</dbReference>
<evidence type="ECO:0000256" key="2">
    <source>
        <dbReference type="ARBA" id="ARBA00022723"/>
    </source>
</evidence>
<dbReference type="Proteomes" id="UP001283361">
    <property type="component" value="Unassembled WGS sequence"/>
</dbReference>
<dbReference type="GO" id="GO:0005634">
    <property type="term" value="C:nucleus"/>
    <property type="evidence" value="ECO:0007669"/>
    <property type="project" value="UniProtKB-SubCell"/>
</dbReference>
<reference evidence="12" key="1">
    <citation type="journal article" date="2023" name="G3 (Bethesda)">
        <title>A reference genome for the long-term kleptoplast-retaining sea slug Elysia crispata morphotype clarki.</title>
        <authorList>
            <person name="Eastman K.E."/>
            <person name="Pendleton A.L."/>
            <person name="Shaikh M.A."/>
            <person name="Suttiyut T."/>
            <person name="Ogas R."/>
            <person name="Tomko P."/>
            <person name="Gavelis G."/>
            <person name="Widhalm J.R."/>
            <person name="Wisecaver J.H."/>
        </authorList>
    </citation>
    <scope>NUCLEOTIDE SEQUENCE</scope>
    <source>
        <strain evidence="12">ECLA1</strain>
    </source>
</reference>
<dbReference type="PROSITE" id="PS00478">
    <property type="entry name" value="LIM_DOMAIN_1"/>
    <property type="match status" value="1"/>
</dbReference>
<dbReference type="EMBL" id="JAWDGP010003984">
    <property type="protein sequence ID" value="KAK3769007.1"/>
    <property type="molecule type" value="Genomic_DNA"/>
</dbReference>
<dbReference type="SMART" id="SM00132">
    <property type="entry name" value="LIM"/>
    <property type="match status" value="1"/>
</dbReference>
<dbReference type="PANTHER" id="PTHR24208:SF166">
    <property type="entry name" value="LIM HOMEOBOX TRANSCRIPTION FACTOR 1 ALPHA, ISOFORM B"/>
    <property type="match status" value="1"/>
</dbReference>
<evidence type="ECO:0000256" key="9">
    <source>
        <dbReference type="PROSITE-ProRule" id="PRU00125"/>
    </source>
</evidence>
<comment type="subcellular location">
    <subcellularLocation>
        <location evidence="1">Nucleus</location>
    </subcellularLocation>
</comment>
<dbReference type="GO" id="GO:0046872">
    <property type="term" value="F:metal ion binding"/>
    <property type="evidence" value="ECO:0007669"/>
    <property type="project" value="UniProtKB-KW"/>
</dbReference>
<dbReference type="Pfam" id="PF00412">
    <property type="entry name" value="LIM"/>
    <property type="match status" value="1"/>
</dbReference>
<dbReference type="SUPFAM" id="SSF57716">
    <property type="entry name" value="Glucocorticoid receptor-like (DNA-binding domain)"/>
    <property type="match status" value="2"/>
</dbReference>
<keyword evidence="2 9" id="KW-0479">Metal-binding</keyword>
<keyword evidence="3" id="KW-0677">Repeat</keyword>
<organism evidence="12 13">
    <name type="scientific">Elysia crispata</name>
    <name type="common">lettuce slug</name>
    <dbReference type="NCBI Taxonomy" id="231223"/>
    <lineage>
        <taxon>Eukaryota</taxon>
        <taxon>Metazoa</taxon>
        <taxon>Spiralia</taxon>
        <taxon>Lophotrochozoa</taxon>
        <taxon>Mollusca</taxon>
        <taxon>Gastropoda</taxon>
        <taxon>Heterobranchia</taxon>
        <taxon>Euthyneura</taxon>
        <taxon>Panpulmonata</taxon>
        <taxon>Sacoglossa</taxon>
        <taxon>Placobranchoidea</taxon>
        <taxon>Plakobranchidae</taxon>
        <taxon>Elysia</taxon>
    </lineage>
</organism>
<feature type="region of interest" description="Disordered" evidence="10">
    <location>
        <begin position="1"/>
        <end position="27"/>
    </location>
</feature>
<dbReference type="GO" id="GO:0030182">
    <property type="term" value="P:neuron differentiation"/>
    <property type="evidence" value="ECO:0007669"/>
    <property type="project" value="TreeGrafter"/>
</dbReference>
<evidence type="ECO:0000256" key="8">
    <source>
        <dbReference type="ARBA" id="ARBA00023242"/>
    </source>
</evidence>
<dbReference type="FunFam" id="2.10.110.10:FF:000006">
    <property type="entry name" value="LIM homeobox transcription factor 1-beta"/>
    <property type="match status" value="1"/>
</dbReference>
<feature type="compositionally biased region" description="Low complexity" evidence="10">
    <location>
        <begin position="17"/>
        <end position="27"/>
    </location>
</feature>
<feature type="domain" description="LIM zinc-binding" evidence="11">
    <location>
        <begin position="37"/>
        <end position="96"/>
    </location>
</feature>
<evidence type="ECO:0000256" key="7">
    <source>
        <dbReference type="ARBA" id="ARBA00023155"/>
    </source>
</evidence>
<dbReference type="CDD" id="cd09371">
    <property type="entry name" value="LIM1_Lmx1b"/>
    <property type="match status" value="1"/>
</dbReference>
<dbReference type="GO" id="GO:0000981">
    <property type="term" value="F:DNA-binding transcription factor activity, RNA polymerase II-specific"/>
    <property type="evidence" value="ECO:0007669"/>
    <property type="project" value="TreeGrafter"/>
</dbReference>
<dbReference type="AlphaFoldDB" id="A0AAE1DFV4"/>
<protein>
    <recommendedName>
        <fullName evidence="11">LIM zinc-binding domain-containing protein</fullName>
    </recommendedName>
</protein>
<keyword evidence="13" id="KW-1185">Reference proteome</keyword>
<evidence type="ECO:0000256" key="1">
    <source>
        <dbReference type="ARBA" id="ARBA00004123"/>
    </source>
</evidence>
<evidence type="ECO:0000313" key="12">
    <source>
        <dbReference type="EMBL" id="KAK3769007.1"/>
    </source>
</evidence>
<evidence type="ECO:0000259" key="11">
    <source>
        <dbReference type="PROSITE" id="PS50023"/>
    </source>
</evidence>
<evidence type="ECO:0000256" key="6">
    <source>
        <dbReference type="ARBA" id="ARBA00023125"/>
    </source>
</evidence>
<keyword evidence="7" id="KW-0371">Homeobox</keyword>
<sequence length="155" mass="16808">MVGREQSAPGLTPSSAPTTNGGNPGCGTPVSAPSGREVCAGCGAAIADRYLLKVLDESWHEACLQCSLCRVPLSGSCFSRDRKLYCRHDYDNCPGHTVRYLLPPVRQPRDLVLSTALAYYLGRALTARPLSGVRVAREIELQPWGGTRKTVFQFL</sequence>
<evidence type="ECO:0000313" key="13">
    <source>
        <dbReference type="Proteomes" id="UP001283361"/>
    </source>
</evidence>
<keyword evidence="8" id="KW-0539">Nucleus</keyword>
<keyword evidence="4 9" id="KW-0862">Zinc</keyword>
<evidence type="ECO:0000256" key="3">
    <source>
        <dbReference type="ARBA" id="ARBA00022737"/>
    </source>
</evidence>
<evidence type="ECO:0000256" key="5">
    <source>
        <dbReference type="ARBA" id="ARBA00023038"/>
    </source>
</evidence>
<gene>
    <name evidence="12" type="ORF">RRG08_036751</name>
</gene>
<proteinExistence type="predicted"/>
<dbReference type="PANTHER" id="PTHR24208">
    <property type="entry name" value="LIM/HOMEOBOX PROTEIN LHX"/>
    <property type="match status" value="1"/>
</dbReference>
<keyword evidence="6" id="KW-0238">DNA-binding</keyword>
<dbReference type="InterPro" id="IPR050453">
    <property type="entry name" value="LIM_Homeobox_TF"/>
</dbReference>
<evidence type="ECO:0000256" key="10">
    <source>
        <dbReference type="SAM" id="MobiDB-lite"/>
    </source>
</evidence>
<name>A0AAE1DFV4_9GAST</name>
<accession>A0AAE1DFV4</accession>